<dbReference type="RefSeq" id="XP_014174735.1">
    <property type="nucleotide sequence ID" value="XM_014319260.1"/>
</dbReference>
<evidence type="ECO:0000313" key="2">
    <source>
        <dbReference type="EMBL" id="EFX05253.1"/>
    </source>
</evidence>
<dbReference type="PANTHER" id="PTHR28019:SF3">
    <property type="entry name" value="INTEGRAL MEMBRANE PROTEIN (AFU_ORTHOLOGUE AFUA_6G07470)"/>
    <property type="match status" value="1"/>
</dbReference>
<dbReference type="InterPro" id="IPR009571">
    <property type="entry name" value="SUR7/Rim9-like_fungi"/>
</dbReference>
<dbReference type="Proteomes" id="UP000007796">
    <property type="component" value="Unassembled WGS sequence"/>
</dbReference>
<dbReference type="GO" id="GO:0005886">
    <property type="term" value="C:plasma membrane"/>
    <property type="evidence" value="ECO:0007669"/>
    <property type="project" value="InterPro"/>
</dbReference>
<dbReference type="GeneID" id="25976410"/>
<feature type="transmembrane region" description="Helical" evidence="1">
    <location>
        <begin position="264"/>
        <end position="285"/>
    </location>
</feature>
<feature type="transmembrane region" description="Helical" evidence="1">
    <location>
        <begin position="7"/>
        <end position="30"/>
    </location>
</feature>
<organism evidence="3">
    <name type="scientific">Grosmannia clavigera (strain kw1407 / UAMH 11150)</name>
    <name type="common">Blue stain fungus</name>
    <name type="synonym">Graphiocladiella clavigera</name>
    <dbReference type="NCBI Taxonomy" id="655863"/>
    <lineage>
        <taxon>Eukaryota</taxon>
        <taxon>Fungi</taxon>
        <taxon>Dikarya</taxon>
        <taxon>Ascomycota</taxon>
        <taxon>Pezizomycotina</taxon>
        <taxon>Sordariomycetes</taxon>
        <taxon>Sordariomycetidae</taxon>
        <taxon>Ophiostomatales</taxon>
        <taxon>Ophiostomataceae</taxon>
        <taxon>Leptographium</taxon>
    </lineage>
</organism>
<dbReference type="GO" id="GO:0051285">
    <property type="term" value="C:cell cortex of cell tip"/>
    <property type="evidence" value="ECO:0007669"/>
    <property type="project" value="TreeGrafter"/>
</dbReference>
<protein>
    <submittedName>
        <fullName evidence="2">Integral membrane protein</fullName>
    </submittedName>
</protein>
<keyword evidence="1" id="KW-1133">Transmembrane helix</keyword>
<feature type="transmembrane region" description="Helical" evidence="1">
    <location>
        <begin position="217"/>
        <end position="244"/>
    </location>
</feature>
<dbReference type="InterPro" id="IPR052413">
    <property type="entry name" value="SUR7_domain"/>
</dbReference>
<dbReference type="EMBL" id="GL629735">
    <property type="protein sequence ID" value="EFX05253.1"/>
    <property type="molecule type" value="Genomic_DNA"/>
</dbReference>
<dbReference type="eggNOG" id="ENOG502QRB5">
    <property type="taxonomic scope" value="Eukaryota"/>
</dbReference>
<reference evidence="2 3" key="1">
    <citation type="journal article" date="2011" name="Proc. Natl. Acad. Sci. U.S.A.">
        <title>Genome and transcriptome analyses of the mountain pine beetle-fungal symbiont Grosmannia clavigera, a lodgepole pine pathogen.</title>
        <authorList>
            <person name="DiGuistini S."/>
            <person name="Wang Y."/>
            <person name="Liao N.Y."/>
            <person name="Taylor G."/>
            <person name="Tanguay P."/>
            <person name="Feau N."/>
            <person name="Henrissat B."/>
            <person name="Chan S.K."/>
            <person name="Hesse-Orce U."/>
            <person name="Alamouti S.M."/>
            <person name="Tsui C.K.M."/>
            <person name="Docking R.T."/>
            <person name="Levasseur A."/>
            <person name="Haridas S."/>
            <person name="Robertson G."/>
            <person name="Birol I."/>
            <person name="Holt R.A."/>
            <person name="Marra M.A."/>
            <person name="Hamelin R.C."/>
            <person name="Hirst M."/>
            <person name="Jones S.J.M."/>
            <person name="Bohlmann J."/>
            <person name="Breuil C."/>
        </authorList>
    </citation>
    <scope>NUCLEOTIDE SEQUENCE [LARGE SCALE GENOMIC DNA]</scope>
    <source>
        <strain evidence="3">kw1407 / UAMH 11150</strain>
    </source>
</reference>
<gene>
    <name evidence="2" type="ORF">CMQ_3322</name>
</gene>
<dbReference type="PANTHER" id="PTHR28019">
    <property type="entry name" value="CELL MEMBRANE PROTEIN YLR413W-RELATED"/>
    <property type="match status" value="1"/>
</dbReference>
<keyword evidence="1" id="KW-0472">Membrane</keyword>
<dbReference type="OrthoDB" id="4480814at2759"/>
<dbReference type="Pfam" id="PF06687">
    <property type="entry name" value="SUR7"/>
    <property type="match status" value="1"/>
</dbReference>
<evidence type="ECO:0000313" key="3">
    <source>
        <dbReference type="Proteomes" id="UP000007796"/>
    </source>
</evidence>
<dbReference type="AlphaFoldDB" id="F0XAJ7"/>
<accession>F0XAJ7</accession>
<name>F0XAJ7_GROCL</name>
<sequence length="354" mass="37634">MVSGGRVVCVAFPFVLAVISIITLLIAGLAGVTSKSLYIFQVNTTGLSISESELLSLLSRRSDERSIERRVDFHDTSLLAKTTTTAAAAAATTTTTTTSTSSSSNITASDLSIGKLYDISIWNYCETLQSGKRNCSKTGFNWAAGAVNATEESLTTMAAAAGKTLKLPKTVRAGLVAFEKLSHWTQIVFLIALVSLALEIVVGFFTSCSKTIACLTYLVAILAVLTVTVTAGLASATGIVIVAVVRDDLKKYGVTASLNSHYMAVIWISAGAAIAASFFWMLSVCCCKPESRRLRGPAVAPAVRFNDKSVPVGSYQPLNDPNHYNNSFAPQYGAPRQTSGRADLAYEPYSHSRV</sequence>
<evidence type="ECO:0000256" key="1">
    <source>
        <dbReference type="SAM" id="Phobius"/>
    </source>
</evidence>
<dbReference type="GO" id="GO:0031505">
    <property type="term" value="P:fungal-type cell wall organization"/>
    <property type="evidence" value="ECO:0007669"/>
    <property type="project" value="TreeGrafter"/>
</dbReference>
<dbReference type="InParanoid" id="F0XAJ7"/>
<keyword evidence="1" id="KW-0812">Transmembrane</keyword>
<proteinExistence type="predicted"/>
<dbReference type="HOGENOM" id="CLU_034574_2_0_1"/>
<keyword evidence="3" id="KW-1185">Reference proteome</keyword>
<feature type="transmembrane region" description="Helical" evidence="1">
    <location>
        <begin position="184"/>
        <end position="205"/>
    </location>
</feature>